<dbReference type="SUPFAM" id="SSF46785">
    <property type="entry name" value="Winged helix' DNA-binding domain"/>
    <property type="match status" value="1"/>
</dbReference>
<dbReference type="PANTHER" id="PTHR24567:SF74">
    <property type="entry name" value="HTH-TYPE TRANSCRIPTIONAL REGULATOR ARCR"/>
    <property type="match status" value="1"/>
</dbReference>
<keyword evidence="1" id="KW-0805">Transcription regulation</keyword>
<dbReference type="Pfam" id="PF13545">
    <property type="entry name" value="HTH_Crp_2"/>
    <property type="match status" value="1"/>
</dbReference>
<evidence type="ECO:0000256" key="1">
    <source>
        <dbReference type="ARBA" id="ARBA00023015"/>
    </source>
</evidence>
<dbReference type="InterPro" id="IPR000595">
    <property type="entry name" value="cNMP-bd_dom"/>
</dbReference>
<dbReference type="InterPro" id="IPR012318">
    <property type="entry name" value="HTH_CRP"/>
</dbReference>
<dbReference type="Gene3D" id="1.10.10.10">
    <property type="entry name" value="Winged helix-like DNA-binding domain superfamily/Winged helix DNA-binding domain"/>
    <property type="match status" value="1"/>
</dbReference>
<evidence type="ECO:0000259" key="5">
    <source>
        <dbReference type="PROSITE" id="PS51063"/>
    </source>
</evidence>
<sequence>MAHPHQATIRNRLLRALSSEDFARLAPYLQSLDLAVQETLIAPDRPVEHLYFPESGIYSITANGPDGGVEVGMIGREGLVGAVPILTGSDRVPHNHFVQVAGQALRIAVAPFDEAVEESAPLRALLLRYLQTEIVQIRQTAFATARFTIEVRLARWLLMCHDRLDGDELQIKHEFLAMMLGVQRSGVTLALQNLEGAGRIRSRRGRIIVLDRTLLEALADTSYGVAEAEYARLIEGA</sequence>
<reference evidence="6" key="1">
    <citation type="journal article" date="2021" name="PeerJ">
        <title>Extensive microbial diversity within the chicken gut microbiome revealed by metagenomics and culture.</title>
        <authorList>
            <person name="Gilroy R."/>
            <person name="Ravi A."/>
            <person name="Getino M."/>
            <person name="Pursley I."/>
            <person name="Horton D.L."/>
            <person name="Alikhan N.F."/>
            <person name="Baker D."/>
            <person name="Gharbi K."/>
            <person name="Hall N."/>
            <person name="Watson M."/>
            <person name="Adriaenssens E.M."/>
            <person name="Foster-Nyarko E."/>
            <person name="Jarju S."/>
            <person name="Secka A."/>
            <person name="Antonio M."/>
            <person name="Oren A."/>
            <person name="Chaudhuri R.R."/>
            <person name="La Ragione R."/>
            <person name="Hildebrand F."/>
            <person name="Pallen M.J."/>
        </authorList>
    </citation>
    <scope>NUCLEOTIDE SEQUENCE</scope>
    <source>
        <strain evidence="6">316</strain>
    </source>
</reference>
<keyword evidence="3" id="KW-0804">Transcription</keyword>
<dbReference type="PROSITE" id="PS51063">
    <property type="entry name" value="HTH_CRP_2"/>
    <property type="match status" value="1"/>
</dbReference>
<dbReference type="GO" id="GO:0003700">
    <property type="term" value="F:DNA-binding transcription factor activity"/>
    <property type="evidence" value="ECO:0007669"/>
    <property type="project" value="TreeGrafter"/>
</dbReference>
<dbReference type="InterPro" id="IPR014710">
    <property type="entry name" value="RmlC-like_jellyroll"/>
</dbReference>
<dbReference type="Proteomes" id="UP000742631">
    <property type="component" value="Unassembled WGS sequence"/>
</dbReference>
<comment type="caution">
    <text evidence="6">The sequence shown here is derived from an EMBL/GenBank/DDBJ whole genome shotgun (WGS) entry which is preliminary data.</text>
</comment>
<evidence type="ECO:0000259" key="4">
    <source>
        <dbReference type="PROSITE" id="PS50042"/>
    </source>
</evidence>
<evidence type="ECO:0000313" key="6">
    <source>
        <dbReference type="EMBL" id="HJE23722.1"/>
    </source>
</evidence>
<name>A0A921JF37_9HYPH</name>
<dbReference type="SMART" id="SM00100">
    <property type="entry name" value="cNMP"/>
    <property type="match status" value="1"/>
</dbReference>
<evidence type="ECO:0000256" key="2">
    <source>
        <dbReference type="ARBA" id="ARBA00023125"/>
    </source>
</evidence>
<dbReference type="AlphaFoldDB" id="A0A921JF37"/>
<dbReference type="InterPro" id="IPR036388">
    <property type="entry name" value="WH-like_DNA-bd_sf"/>
</dbReference>
<dbReference type="CDD" id="cd00038">
    <property type="entry name" value="CAP_ED"/>
    <property type="match status" value="1"/>
</dbReference>
<accession>A0A921JF37</accession>
<dbReference type="InterPro" id="IPR036390">
    <property type="entry name" value="WH_DNA-bd_sf"/>
</dbReference>
<gene>
    <name evidence="6" type="ORF">K8W01_08700</name>
</gene>
<organism evidence="6 7">
    <name type="scientific">Methylorubrum populi</name>
    <dbReference type="NCBI Taxonomy" id="223967"/>
    <lineage>
        <taxon>Bacteria</taxon>
        <taxon>Pseudomonadati</taxon>
        <taxon>Pseudomonadota</taxon>
        <taxon>Alphaproteobacteria</taxon>
        <taxon>Hyphomicrobiales</taxon>
        <taxon>Methylobacteriaceae</taxon>
        <taxon>Methylorubrum</taxon>
    </lineage>
</organism>
<reference evidence="6" key="2">
    <citation type="submission" date="2021-09" db="EMBL/GenBank/DDBJ databases">
        <authorList>
            <person name="Gilroy R."/>
        </authorList>
    </citation>
    <scope>NUCLEOTIDE SEQUENCE</scope>
    <source>
        <strain evidence="6">316</strain>
    </source>
</reference>
<dbReference type="InterPro" id="IPR018490">
    <property type="entry name" value="cNMP-bd_dom_sf"/>
</dbReference>
<dbReference type="GO" id="GO:0005829">
    <property type="term" value="C:cytosol"/>
    <property type="evidence" value="ECO:0007669"/>
    <property type="project" value="TreeGrafter"/>
</dbReference>
<dbReference type="PANTHER" id="PTHR24567">
    <property type="entry name" value="CRP FAMILY TRANSCRIPTIONAL REGULATORY PROTEIN"/>
    <property type="match status" value="1"/>
</dbReference>
<proteinExistence type="predicted"/>
<dbReference type="SUPFAM" id="SSF51206">
    <property type="entry name" value="cAMP-binding domain-like"/>
    <property type="match status" value="1"/>
</dbReference>
<evidence type="ECO:0000313" key="7">
    <source>
        <dbReference type="Proteomes" id="UP000742631"/>
    </source>
</evidence>
<protein>
    <submittedName>
        <fullName evidence="6">Crp/Fnr family transcriptional regulator</fullName>
    </submittedName>
</protein>
<evidence type="ECO:0000256" key="3">
    <source>
        <dbReference type="ARBA" id="ARBA00023163"/>
    </source>
</evidence>
<dbReference type="InterPro" id="IPR050397">
    <property type="entry name" value="Env_Response_Regulators"/>
</dbReference>
<keyword evidence="2" id="KW-0238">DNA-binding</keyword>
<dbReference type="EMBL" id="DYYG01000028">
    <property type="protein sequence ID" value="HJE23722.1"/>
    <property type="molecule type" value="Genomic_DNA"/>
</dbReference>
<dbReference type="Gene3D" id="2.60.120.10">
    <property type="entry name" value="Jelly Rolls"/>
    <property type="match status" value="1"/>
</dbReference>
<dbReference type="GO" id="GO:0003677">
    <property type="term" value="F:DNA binding"/>
    <property type="evidence" value="ECO:0007669"/>
    <property type="project" value="UniProtKB-KW"/>
</dbReference>
<feature type="domain" description="Cyclic nucleotide-binding" evidence="4">
    <location>
        <begin position="13"/>
        <end position="91"/>
    </location>
</feature>
<feature type="domain" description="HTH crp-type" evidence="5">
    <location>
        <begin position="147"/>
        <end position="213"/>
    </location>
</feature>
<dbReference type="PROSITE" id="PS50042">
    <property type="entry name" value="CNMP_BINDING_3"/>
    <property type="match status" value="1"/>
</dbReference>